<dbReference type="PROSITE" id="PS51257">
    <property type="entry name" value="PROKAR_LIPOPROTEIN"/>
    <property type="match status" value="1"/>
</dbReference>
<evidence type="ECO:0000313" key="2">
    <source>
        <dbReference type="Proteomes" id="UP000215196"/>
    </source>
</evidence>
<name>A0A239X330_9FLAO</name>
<proteinExistence type="predicted"/>
<dbReference type="Proteomes" id="UP000215196">
    <property type="component" value="Chromosome 1"/>
</dbReference>
<dbReference type="EMBL" id="LT906465">
    <property type="protein sequence ID" value="SNV41115.1"/>
    <property type="molecule type" value="Genomic_DNA"/>
</dbReference>
<organism evidence="1 2">
    <name type="scientific">Chryseobacterium taklimakanense</name>
    <dbReference type="NCBI Taxonomy" id="536441"/>
    <lineage>
        <taxon>Bacteria</taxon>
        <taxon>Pseudomonadati</taxon>
        <taxon>Bacteroidota</taxon>
        <taxon>Flavobacteriia</taxon>
        <taxon>Flavobacteriales</taxon>
        <taxon>Weeksellaceae</taxon>
        <taxon>Chryseobacterium group</taxon>
        <taxon>Chryseobacterium</taxon>
    </lineage>
</organism>
<evidence type="ECO:0000313" key="1">
    <source>
        <dbReference type="EMBL" id="SNV41115.1"/>
    </source>
</evidence>
<dbReference type="KEGG" id="ctak:4412677_00873"/>
<keyword evidence="2" id="KW-1185">Reference proteome</keyword>
<reference evidence="1 2" key="1">
    <citation type="submission" date="2017-06" db="EMBL/GenBank/DDBJ databases">
        <authorList>
            <consortium name="Pathogen Informatics"/>
        </authorList>
    </citation>
    <scope>NUCLEOTIDE SEQUENCE [LARGE SCALE GENOMIC DNA]</scope>
    <source>
        <strain evidence="1 2">NCTC13490</strain>
    </source>
</reference>
<sequence>MLNKFILPSLISLTFLSCNSQKKLSEVTMPKTSDQTVNSTYPTEKPDQNILRLVEKQKAFLKEPQMNVTFKRTVADSRCPMNARCVWAGNATVEVEFANNTSTPVVHKLSVGDLRGELVSSVVVSGYRYTLQNLYPSNSTEVGFAKLKGKYVIDLKFEKL</sequence>
<dbReference type="AlphaFoldDB" id="A0A239X330"/>
<gene>
    <name evidence="1" type="ORF">SAMEA4412677_00873</name>
</gene>
<protein>
    <recommendedName>
        <fullName evidence="3">Lipoprotein</fullName>
    </recommendedName>
</protein>
<evidence type="ECO:0008006" key="3">
    <source>
        <dbReference type="Google" id="ProtNLM"/>
    </source>
</evidence>
<accession>A0A239X330</accession>
<dbReference type="RefSeq" id="WP_157727362.1">
    <property type="nucleotide sequence ID" value="NZ_LT906465.1"/>
</dbReference>